<dbReference type="InterPro" id="IPR036397">
    <property type="entry name" value="RNaseH_sf"/>
</dbReference>
<protein>
    <recommendedName>
        <fullName evidence="3">Integrase catalytic domain-containing protein</fullName>
    </recommendedName>
</protein>
<reference evidence="2" key="1">
    <citation type="submission" date="2023-07" db="EMBL/GenBank/DDBJ databases">
        <title>Paracoccus sp. MBLB3053 whole genome sequence.</title>
        <authorList>
            <person name="Hwang C.Y."/>
            <person name="Cho E.-S."/>
            <person name="Seo M.-J."/>
        </authorList>
    </citation>
    <scope>NUCLEOTIDE SEQUENCE [LARGE SCALE GENOMIC DNA]</scope>
    <source>
        <strain evidence="2">MBLB3053</strain>
    </source>
</reference>
<comment type="caution">
    <text evidence="1">The sequence shown here is derived from an EMBL/GenBank/DDBJ whole genome shotgun (WGS) entry which is preliminary data.</text>
</comment>
<sequence>MGQVRHGSATTTHAIRAARQRSEPHVFFHVDLAEVQTAEGKHHLFVANDRSSKFAFVRLVRETGKLASAQFLRDLIAAVPYPIHTVPTDNDMQFANRRVDPSAYGTSSGAHAVNTAQISG</sequence>
<dbReference type="RefSeq" id="WP_311159187.1">
    <property type="nucleotide sequence ID" value="NZ_JAVQLW010000001.1"/>
</dbReference>
<name>A0ABU2HPL2_9RHOB</name>
<evidence type="ECO:0008006" key="3">
    <source>
        <dbReference type="Google" id="ProtNLM"/>
    </source>
</evidence>
<gene>
    <name evidence="1" type="ORF">RGQ15_05330</name>
</gene>
<dbReference type="Proteomes" id="UP001269144">
    <property type="component" value="Unassembled WGS sequence"/>
</dbReference>
<evidence type="ECO:0000313" key="1">
    <source>
        <dbReference type="EMBL" id="MDS9466998.1"/>
    </source>
</evidence>
<keyword evidence="2" id="KW-1185">Reference proteome</keyword>
<evidence type="ECO:0000313" key="2">
    <source>
        <dbReference type="Proteomes" id="UP001269144"/>
    </source>
</evidence>
<dbReference type="Gene3D" id="3.30.420.10">
    <property type="entry name" value="Ribonuclease H-like superfamily/Ribonuclease H"/>
    <property type="match status" value="1"/>
</dbReference>
<organism evidence="1 2">
    <name type="scientific">Paracoccus aurantius</name>
    <dbReference type="NCBI Taxonomy" id="3073814"/>
    <lineage>
        <taxon>Bacteria</taxon>
        <taxon>Pseudomonadati</taxon>
        <taxon>Pseudomonadota</taxon>
        <taxon>Alphaproteobacteria</taxon>
        <taxon>Rhodobacterales</taxon>
        <taxon>Paracoccaceae</taxon>
        <taxon>Paracoccus</taxon>
    </lineage>
</organism>
<dbReference type="InterPro" id="IPR012337">
    <property type="entry name" value="RNaseH-like_sf"/>
</dbReference>
<dbReference type="SUPFAM" id="SSF53098">
    <property type="entry name" value="Ribonuclease H-like"/>
    <property type="match status" value="1"/>
</dbReference>
<proteinExistence type="predicted"/>
<dbReference type="EMBL" id="JAVQLW010000001">
    <property type="protein sequence ID" value="MDS9466998.1"/>
    <property type="molecule type" value="Genomic_DNA"/>
</dbReference>
<accession>A0ABU2HPL2</accession>